<evidence type="ECO:0000313" key="1">
    <source>
        <dbReference type="EMBL" id="QDV67213.1"/>
    </source>
</evidence>
<reference evidence="1 2" key="1">
    <citation type="submission" date="2019-02" db="EMBL/GenBank/DDBJ databases">
        <title>Deep-cultivation of Planctomycetes and their phenomic and genomic characterization uncovers novel biology.</title>
        <authorList>
            <person name="Wiegand S."/>
            <person name="Jogler M."/>
            <person name="Boedeker C."/>
            <person name="Pinto D."/>
            <person name="Vollmers J."/>
            <person name="Rivas-Marin E."/>
            <person name="Kohn T."/>
            <person name="Peeters S.H."/>
            <person name="Heuer A."/>
            <person name="Rast P."/>
            <person name="Oberbeckmann S."/>
            <person name="Bunk B."/>
            <person name="Jeske O."/>
            <person name="Meyerdierks A."/>
            <person name="Storesund J.E."/>
            <person name="Kallscheuer N."/>
            <person name="Luecker S."/>
            <person name="Lage O.M."/>
            <person name="Pohl T."/>
            <person name="Merkel B.J."/>
            <person name="Hornburger P."/>
            <person name="Mueller R.-W."/>
            <person name="Bruemmer F."/>
            <person name="Labrenz M."/>
            <person name="Spormann A.M."/>
            <person name="Op den Camp H."/>
            <person name="Overmann J."/>
            <person name="Amann R."/>
            <person name="Jetten M.S.M."/>
            <person name="Mascher T."/>
            <person name="Medema M.H."/>
            <person name="Devos D.P."/>
            <person name="Kaster A.-K."/>
            <person name="Ovreas L."/>
            <person name="Rohde M."/>
            <person name="Galperin M.Y."/>
            <person name="Jogler C."/>
        </authorList>
    </citation>
    <scope>NUCLEOTIDE SEQUENCE [LARGE SCALE GENOMIC DNA]</scope>
    <source>
        <strain evidence="1 2">Poly24</strain>
    </source>
</reference>
<name>A0A518JNU7_9BACT</name>
<dbReference type="Proteomes" id="UP000315082">
    <property type="component" value="Chromosome"/>
</dbReference>
<organism evidence="1 2">
    <name type="scientific">Rosistilla carotiformis</name>
    <dbReference type="NCBI Taxonomy" id="2528017"/>
    <lineage>
        <taxon>Bacteria</taxon>
        <taxon>Pseudomonadati</taxon>
        <taxon>Planctomycetota</taxon>
        <taxon>Planctomycetia</taxon>
        <taxon>Pirellulales</taxon>
        <taxon>Pirellulaceae</taxon>
        <taxon>Rosistilla</taxon>
    </lineage>
</organism>
<dbReference type="EMBL" id="CP036348">
    <property type="protein sequence ID" value="QDV67213.1"/>
    <property type="molecule type" value="Genomic_DNA"/>
</dbReference>
<protein>
    <submittedName>
        <fullName evidence="1">Uncharacterized protein</fullName>
    </submittedName>
</protein>
<sequence length="71" mass="7565">MKNGTIGRESPHPQIVANHCIGDIPSIWNATLSGMRGRSNPNLLSRVDAATTGITRIATKTQIAMNLRPAA</sequence>
<dbReference type="KEGG" id="rcf:Poly24_09060"/>
<keyword evidence="2" id="KW-1185">Reference proteome</keyword>
<gene>
    <name evidence="1" type="ORF">Poly24_09060</name>
</gene>
<dbReference type="AlphaFoldDB" id="A0A518JNU7"/>
<dbReference type="RefSeq" id="WP_145090996.1">
    <property type="nucleotide sequence ID" value="NZ_CP036348.1"/>
</dbReference>
<accession>A0A518JNU7</accession>
<evidence type="ECO:0000313" key="2">
    <source>
        <dbReference type="Proteomes" id="UP000315082"/>
    </source>
</evidence>
<proteinExistence type="predicted"/>